<evidence type="ECO:0000313" key="5">
    <source>
        <dbReference type="Proteomes" id="UP000640786"/>
    </source>
</evidence>
<comment type="caution">
    <text evidence="4">The sequence shown here is derived from an EMBL/GenBank/DDBJ whole genome shotgun (WGS) entry which is preliminary data.</text>
</comment>
<organism evidence="4 5">
    <name type="scientific">Psychrobacillus faecigallinarum</name>
    <dbReference type="NCBI Taxonomy" id="2762235"/>
    <lineage>
        <taxon>Bacteria</taxon>
        <taxon>Bacillati</taxon>
        <taxon>Bacillota</taxon>
        <taxon>Bacilli</taxon>
        <taxon>Bacillales</taxon>
        <taxon>Bacillaceae</taxon>
        <taxon>Psychrobacillus</taxon>
    </lineage>
</organism>
<reference evidence="4 5" key="1">
    <citation type="submission" date="2020-08" db="EMBL/GenBank/DDBJ databases">
        <title>A Genomic Blueprint of the Chicken Gut Microbiome.</title>
        <authorList>
            <person name="Gilroy R."/>
            <person name="Ravi A."/>
            <person name="Getino M."/>
            <person name="Pursley I."/>
            <person name="Horton D.L."/>
            <person name="Alikhan N.-F."/>
            <person name="Baker D."/>
            <person name="Gharbi K."/>
            <person name="Hall N."/>
            <person name="Watson M."/>
            <person name="Adriaenssens E.M."/>
            <person name="Foster-Nyarko E."/>
            <person name="Jarju S."/>
            <person name="Secka A."/>
            <person name="Antonio M."/>
            <person name="Oren A."/>
            <person name="Chaudhuri R."/>
            <person name="La Ragione R.M."/>
            <person name="Hildebrand F."/>
            <person name="Pallen M.J."/>
        </authorList>
    </citation>
    <scope>NUCLEOTIDE SEQUENCE [LARGE SCALE GENOMIC DNA]</scope>
    <source>
        <strain evidence="4 5">Sa2BUA9</strain>
    </source>
</reference>
<keyword evidence="5" id="KW-1185">Reference proteome</keyword>
<evidence type="ECO:0000256" key="1">
    <source>
        <dbReference type="ARBA" id="ARBA00006484"/>
    </source>
</evidence>
<proteinExistence type="inferred from homology"/>
<sequence length="283" mass="32039">MHRYNHIEKLLFCSTLLNEKKLHRKLEGKTILITGASSGIGKELAFVLKDINAHLILVARREEQLLLIKKEIEQSSAKVSVFSADLREIAEMDNLLHFLHRQPDGIDIIVSNAGLSINRSIEKSLERYHDYTRTMAINYFAPVQLLLSTIPLLEKNKGQIINVSTINALLLPIPFWAAYQASKSAFDTWFRSAAPELNGKGISTTSIYLPLVKTPMIEPTAAYRNTPAMSPVHVANIIAKSMYTKNKIYKPWWLFIGQIGSLIGRRILEKILPRLLLKRGLNK</sequence>
<dbReference type="InterPro" id="IPR036291">
    <property type="entry name" value="NAD(P)-bd_dom_sf"/>
</dbReference>
<dbReference type="RefSeq" id="WP_191697857.1">
    <property type="nucleotide sequence ID" value="NZ_JACSQO010000012.1"/>
</dbReference>
<dbReference type="Pfam" id="PF00106">
    <property type="entry name" value="adh_short"/>
    <property type="match status" value="1"/>
</dbReference>
<protein>
    <submittedName>
        <fullName evidence="4">SDR family NAD(P)-dependent oxidoreductase</fullName>
    </submittedName>
</protein>
<dbReference type="PANTHER" id="PTHR44196:SF1">
    <property type="entry name" value="DEHYDROGENASE_REDUCTASE SDR FAMILY MEMBER 7B"/>
    <property type="match status" value="1"/>
</dbReference>
<accession>A0ABR8RE24</accession>
<dbReference type="InterPro" id="IPR002347">
    <property type="entry name" value="SDR_fam"/>
</dbReference>
<evidence type="ECO:0000313" key="4">
    <source>
        <dbReference type="EMBL" id="MBD7946018.1"/>
    </source>
</evidence>
<gene>
    <name evidence="4" type="ORF">H9650_18090</name>
</gene>
<comment type="similarity">
    <text evidence="1 3">Belongs to the short-chain dehydrogenases/reductases (SDR) family.</text>
</comment>
<dbReference type="Gene3D" id="3.40.50.720">
    <property type="entry name" value="NAD(P)-binding Rossmann-like Domain"/>
    <property type="match status" value="1"/>
</dbReference>
<dbReference type="PRINTS" id="PR00080">
    <property type="entry name" value="SDRFAMILY"/>
</dbReference>
<dbReference type="SUPFAM" id="SSF51735">
    <property type="entry name" value="NAD(P)-binding Rossmann-fold domains"/>
    <property type="match status" value="1"/>
</dbReference>
<dbReference type="PRINTS" id="PR00081">
    <property type="entry name" value="GDHRDH"/>
</dbReference>
<dbReference type="EMBL" id="JACSQO010000012">
    <property type="protein sequence ID" value="MBD7946018.1"/>
    <property type="molecule type" value="Genomic_DNA"/>
</dbReference>
<dbReference type="Proteomes" id="UP000640786">
    <property type="component" value="Unassembled WGS sequence"/>
</dbReference>
<evidence type="ECO:0000256" key="3">
    <source>
        <dbReference type="RuleBase" id="RU000363"/>
    </source>
</evidence>
<name>A0ABR8RE24_9BACI</name>
<keyword evidence="2" id="KW-0560">Oxidoreductase</keyword>
<evidence type="ECO:0000256" key="2">
    <source>
        <dbReference type="ARBA" id="ARBA00023002"/>
    </source>
</evidence>
<dbReference type="PANTHER" id="PTHR44196">
    <property type="entry name" value="DEHYDROGENASE/REDUCTASE SDR FAMILY MEMBER 7B"/>
    <property type="match status" value="1"/>
</dbReference>